<evidence type="ECO:0000313" key="2">
    <source>
        <dbReference type="Proteomes" id="UP000784294"/>
    </source>
</evidence>
<evidence type="ECO:0008006" key="3">
    <source>
        <dbReference type="Google" id="ProtNLM"/>
    </source>
</evidence>
<comment type="caution">
    <text evidence="1">The sequence shown here is derived from an EMBL/GenBank/DDBJ whole genome shotgun (WGS) entry which is preliminary data.</text>
</comment>
<evidence type="ECO:0000313" key="1">
    <source>
        <dbReference type="EMBL" id="VEL25379.1"/>
    </source>
</evidence>
<protein>
    <recommendedName>
        <fullName evidence="3">USP domain-containing protein</fullName>
    </recommendedName>
</protein>
<proteinExistence type="predicted"/>
<organism evidence="1 2">
    <name type="scientific">Protopolystoma xenopodis</name>
    <dbReference type="NCBI Taxonomy" id="117903"/>
    <lineage>
        <taxon>Eukaryota</taxon>
        <taxon>Metazoa</taxon>
        <taxon>Spiralia</taxon>
        <taxon>Lophotrochozoa</taxon>
        <taxon>Platyhelminthes</taxon>
        <taxon>Monogenea</taxon>
        <taxon>Polyopisthocotylea</taxon>
        <taxon>Polystomatidea</taxon>
        <taxon>Polystomatidae</taxon>
        <taxon>Protopolystoma</taxon>
    </lineage>
</organism>
<sequence>MVSFLSDNEKAELYWKRYLAMDNSAIADLFVGQLMSTLECTECKFKSTTFDPFWDLSLPIPKLTFIQEDNNGFFCYLADTIVPQSNDYSKQTPSKGSKLACLYTQYILRNQ</sequence>
<keyword evidence="2" id="KW-1185">Reference proteome</keyword>
<dbReference type="SUPFAM" id="SSF54001">
    <property type="entry name" value="Cysteine proteinases"/>
    <property type="match status" value="1"/>
</dbReference>
<dbReference type="PANTHER" id="PTHR21646:SF23">
    <property type="entry name" value="UBIQUITIN CARBOXYL-TERMINAL HYDROLASE USP2"/>
    <property type="match status" value="1"/>
</dbReference>
<accession>A0A448X118</accession>
<reference evidence="1" key="1">
    <citation type="submission" date="2018-11" db="EMBL/GenBank/DDBJ databases">
        <authorList>
            <consortium name="Pathogen Informatics"/>
        </authorList>
    </citation>
    <scope>NUCLEOTIDE SEQUENCE</scope>
</reference>
<dbReference type="InterPro" id="IPR038765">
    <property type="entry name" value="Papain-like_cys_pep_sf"/>
</dbReference>
<dbReference type="OrthoDB" id="265306at2759"/>
<dbReference type="Proteomes" id="UP000784294">
    <property type="component" value="Unassembled WGS sequence"/>
</dbReference>
<dbReference type="InterPro" id="IPR050185">
    <property type="entry name" value="Ub_carboxyl-term_hydrolase"/>
</dbReference>
<dbReference type="PANTHER" id="PTHR21646">
    <property type="entry name" value="UBIQUITIN CARBOXYL-TERMINAL HYDROLASE"/>
    <property type="match status" value="1"/>
</dbReference>
<gene>
    <name evidence="1" type="ORF">PXEA_LOCUS18819</name>
</gene>
<name>A0A448X118_9PLAT</name>
<dbReference type="AlphaFoldDB" id="A0A448X118"/>
<dbReference type="Gene3D" id="3.90.70.10">
    <property type="entry name" value="Cysteine proteinases"/>
    <property type="match status" value="1"/>
</dbReference>
<dbReference type="EMBL" id="CAAALY010073593">
    <property type="protein sequence ID" value="VEL25379.1"/>
    <property type="molecule type" value="Genomic_DNA"/>
</dbReference>